<feature type="domain" description="Multidrug resistance protein MdtA-like barrel-sandwich hybrid" evidence="4">
    <location>
        <begin position="50"/>
        <end position="242"/>
    </location>
</feature>
<dbReference type="Gene3D" id="2.40.50.100">
    <property type="match status" value="1"/>
</dbReference>
<dbReference type="RefSeq" id="WP_167314108.1">
    <property type="nucleotide sequence ID" value="NZ_CP050266.1"/>
</dbReference>
<feature type="domain" description="CusB-like beta-barrel" evidence="5">
    <location>
        <begin position="250"/>
        <end position="294"/>
    </location>
</feature>
<feature type="transmembrane region" description="Helical" evidence="3">
    <location>
        <begin position="12"/>
        <end position="33"/>
    </location>
</feature>
<evidence type="ECO:0000256" key="1">
    <source>
        <dbReference type="ARBA" id="ARBA00009477"/>
    </source>
</evidence>
<name>A0ABX6K3A0_SALCS</name>
<gene>
    <name evidence="6" type="ORF">HBA18_04200</name>
</gene>
<dbReference type="InterPro" id="IPR050739">
    <property type="entry name" value="MFP"/>
</dbReference>
<evidence type="ECO:0000259" key="4">
    <source>
        <dbReference type="Pfam" id="PF25917"/>
    </source>
</evidence>
<dbReference type="Gene3D" id="2.40.30.170">
    <property type="match status" value="1"/>
</dbReference>
<evidence type="ECO:0000256" key="2">
    <source>
        <dbReference type="SAM" id="Coils"/>
    </source>
</evidence>
<dbReference type="Proteomes" id="UP000501408">
    <property type="component" value="Chromosome 1"/>
</dbReference>
<feature type="coiled-coil region" evidence="2">
    <location>
        <begin position="118"/>
        <end position="211"/>
    </location>
</feature>
<dbReference type="PANTHER" id="PTHR30386:SF24">
    <property type="entry name" value="MULTIDRUG RESISTANCE EFFLUX PUMP"/>
    <property type="match status" value="1"/>
</dbReference>
<dbReference type="InterPro" id="IPR058792">
    <property type="entry name" value="Beta-barrel_RND_2"/>
</dbReference>
<protein>
    <submittedName>
        <fullName evidence="6">HlyD family secretion protein</fullName>
    </submittedName>
</protein>
<keyword evidence="2" id="KW-0175">Coiled coil</keyword>
<dbReference type="InterPro" id="IPR058625">
    <property type="entry name" value="MdtA-like_BSH"/>
</dbReference>
<dbReference type="PANTHER" id="PTHR30386">
    <property type="entry name" value="MEMBRANE FUSION SUBUNIT OF EMRAB-TOLC MULTIDRUG EFFLUX PUMP"/>
    <property type="match status" value="1"/>
</dbReference>
<evidence type="ECO:0000313" key="6">
    <source>
        <dbReference type="EMBL" id="QIR05642.1"/>
    </source>
</evidence>
<dbReference type="EMBL" id="CP050266">
    <property type="protein sequence ID" value="QIR05642.1"/>
    <property type="molecule type" value="Genomic_DNA"/>
</dbReference>
<sequence>MTASTASKRVKAPLLATLIFLVIGALGAGYWWIEGQYHVSTDNAYLKGDIVTISPKVSGYIVARYVDDNQFVKAGTLLAEIDDRDYRAAVSQAKAALASASANVEHLHAQQTLQHSKIRQAASQMASAQAEYDRAKQQVARTQRLIAQHYSSEDELDAQLAQQKVRLAQLEQAKAAHHAASDQLAVLASELKQAQAAIDDATAKLTQAQLNLDDTRLYAPVDGVIGKRSLRVGMLVQPGMPLVSLVPQGEVWVEANFKETQLAHIQPGQSVDIEVDAFPGQALHGVVDSFSPATGAQFALLPPENATGNFTKIAQRVPIKVRIPDQPLKAKLLPGLSVIATVDTRG</sequence>
<accession>A0ABX6K3A0</accession>
<evidence type="ECO:0000259" key="5">
    <source>
        <dbReference type="Pfam" id="PF25954"/>
    </source>
</evidence>
<keyword evidence="3" id="KW-0812">Transmembrane</keyword>
<evidence type="ECO:0000313" key="7">
    <source>
        <dbReference type="Proteomes" id="UP000501408"/>
    </source>
</evidence>
<keyword evidence="7" id="KW-1185">Reference proteome</keyword>
<dbReference type="Pfam" id="PF25917">
    <property type="entry name" value="BSH_RND"/>
    <property type="match status" value="1"/>
</dbReference>
<organism evidence="6 7">
    <name type="scientific">Salinivibrio costicola</name>
    <name type="common">Vibrio costicola</name>
    <dbReference type="NCBI Taxonomy" id="51367"/>
    <lineage>
        <taxon>Bacteria</taxon>
        <taxon>Pseudomonadati</taxon>
        <taxon>Pseudomonadota</taxon>
        <taxon>Gammaproteobacteria</taxon>
        <taxon>Vibrionales</taxon>
        <taxon>Vibrionaceae</taxon>
        <taxon>Salinivibrio</taxon>
    </lineage>
</organism>
<keyword evidence="3" id="KW-1133">Transmembrane helix</keyword>
<dbReference type="Gene3D" id="1.10.287.470">
    <property type="entry name" value="Helix hairpin bin"/>
    <property type="match status" value="2"/>
</dbReference>
<reference evidence="6 7" key="1">
    <citation type="submission" date="2020-03" db="EMBL/GenBank/DDBJ databases">
        <title>Genome mining reveals the biosynthetic pathways of PHA and ectoines of the halophilic strain Salinivibrio costicola M318 isolated from fermented shrimp paste.</title>
        <authorList>
            <person name="Doan T.V."/>
            <person name="Tran L.T."/>
            <person name="Trieu T.A."/>
            <person name="Nguyen Q.V."/>
            <person name="Quach T.N."/>
            <person name="Phi T.Q."/>
            <person name="Kumar S."/>
        </authorList>
    </citation>
    <scope>NUCLEOTIDE SEQUENCE [LARGE SCALE GENOMIC DNA]</scope>
    <source>
        <strain evidence="6 7">M318</strain>
    </source>
</reference>
<evidence type="ECO:0000256" key="3">
    <source>
        <dbReference type="SAM" id="Phobius"/>
    </source>
</evidence>
<keyword evidence="3" id="KW-0472">Membrane</keyword>
<comment type="similarity">
    <text evidence="1">Belongs to the membrane fusion protein (MFP) (TC 8.A.1) family.</text>
</comment>
<dbReference type="Pfam" id="PF25954">
    <property type="entry name" value="Beta-barrel_RND_2"/>
    <property type="match status" value="1"/>
</dbReference>
<proteinExistence type="inferred from homology"/>
<dbReference type="SUPFAM" id="SSF111369">
    <property type="entry name" value="HlyD-like secretion proteins"/>
    <property type="match status" value="2"/>
</dbReference>